<evidence type="ECO:0000313" key="2">
    <source>
        <dbReference type="EMBL" id="KJF60448.1"/>
    </source>
</evidence>
<dbReference type="KEGG" id="cim:CIMG_12390"/>
<dbReference type="AlphaFoldDB" id="A0A0D8JVY8"/>
<name>A0A0D8JVY8_COCIM</name>
<accession>A0A0D8JVY8</accession>
<dbReference type="EMBL" id="GG704912">
    <property type="protein sequence ID" value="KJF60448.1"/>
    <property type="molecule type" value="Genomic_DNA"/>
</dbReference>
<dbReference type="GeneID" id="24164113"/>
<reference evidence="3" key="2">
    <citation type="journal article" date="2010" name="Genome Res.">
        <title>Population genomic sequencing of Coccidioides fungi reveals recent hybridization and transposon control.</title>
        <authorList>
            <person name="Neafsey D.E."/>
            <person name="Barker B.M."/>
            <person name="Sharpton T.J."/>
            <person name="Stajich J.E."/>
            <person name="Park D.J."/>
            <person name="Whiston E."/>
            <person name="Hung C.-Y."/>
            <person name="McMahan C."/>
            <person name="White J."/>
            <person name="Sykes S."/>
            <person name="Heiman D."/>
            <person name="Young S."/>
            <person name="Zeng Q."/>
            <person name="Abouelleil A."/>
            <person name="Aftuck L."/>
            <person name="Bessette D."/>
            <person name="Brown A."/>
            <person name="FitzGerald M."/>
            <person name="Lui A."/>
            <person name="Macdonald J.P."/>
            <person name="Priest M."/>
            <person name="Orbach M.J."/>
            <person name="Galgiani J.N."/>
            <person name="Kirkland T.N."/>
            <person name="Cole G.T."/>
            <person name="Birren B.W."/>
            <person name="Henn M.R."/>
            <person name="Taylor J.W."/>
            <person name="Rounsley S.D."/>
        </authorList>
    </citation>
    <scope>GENOME REANNOTATION</scope>
    <source>
        <strain evidence="3">RS</strain>
    </source>
</reference>
<dbReference type="Proteomes" id="UP000001261">
    <property type="component" value="Unassembled WGS sequence"/>
</dbReference>
<gene>
    <name evidence="2" type="ORF">CIMG_12390</name>
</gene>
<feature type="region of interest" description="Disordered" evidence="1">
    <location>
        <begin position="76"/>
        <end position="104"/>
    </location>
</feature>
<keyword evidence="3" id="KW-1185">Reference proteome</keyword>
<protein>
    <submittedName>
        <fullName evidence="2">Uncharacterized protein</fullName>
    </submittedName>
</protein>
<dbReference type="VEuPathDB" id="FungiDB:CIMG_12390"/>
<organism evidence="2 3">
    <name type="scientific">Coccidioides immitis (strain RS)</name>
    <name type="common">Valley fever fungus</name>
    <dbReference type="NCBI Taxonomy" id="246410"/>
    <lineage>
        <taxon>Eukaryota</taxon>
        <taxon>Fungi</taxon>
        <taxon>Dikarya</taxon>
        <taxon>Ascomycota</taxon>
        <taxon>Pezizomycotina</taxon>
        <taxon>Eurotiomycetes</taxon>
        <taxon>Eurotiomycetidae</taxon>
        <taxon>Onygenales</taxon>
        <taxon>Onygenaceae</taxon>
        <taxon>Coccidioides</taxon>
    </lineage>
</organism>
<evidence type="ECO:0000256" key="1">
    <source>
        <dbReference type="SAM" id="MobiDB-lite"/>
    </source>
</evidence>
<sequence>MRLAPLMESIVRKTASDEEFESGREGMMLRWTWAMLVSTSLCIMLYQGDDTLMKVDRDFQSNDLRRDARLRHSPPAIGRFEATPNAREAKTGAKQTNRLGTSGPAPHACCGGEGMTFYRAGEDGALGAGFERMTHHQRTRMATLTGQRRHRRNFRLHVQGSTEAL</sequence>
<reference evidence="3" key="1">
    <citation type="journal article" date="2009" name="Genome Res.">
        <title>Comparative genomic analyses of the human fungal pathogens Coccidioides and their relatives.</title>
        <authorList>
            <person name="Sharpton T.J."/>
            <person name="Stajich J.E."/>
            <person name="Rounsley S.D."/>
            <person name="Gardner M.J."/>
            <person name="Wortman J.R."/>
            <person name="Jordar V.S."/>
            <person name="Maiti R."/>
            <person name="Kodira C.D."/>
            <person name="Neafsey D.E."/>
            <person name="Zeng Q."/>
            <person name="Hung C.-Y."/>
            <person name="McMahan C."/>
            <person name="Muszewska A."/>
            <person name="Grynberg M."/>
            <person name="Mandel M.A."/>
            <person name="Kellner E.M."/>
            <person name="Barker B.M."/>
            <person name="Galgiani J.N."/>
            <person name="Orbach M.J."/>
            <person name="Kirkland T.N."/>
            <person name="Cole G.T."/>
            <person name="Henn M.R."/>
            <person name="Birren B.W."/>
            <person name="Taylor J.W."/>
        </authorList>
    </citation>
    <scope>NUCLEOTIDE SEQUENCE [LARGE SCALE GENOMIC DNA]</scope>
    <source>
        <strain evidence="3">RS</strain>
    </source>
</reference>
<dbReference type="InParanoid" id="A0A0D8JVY8"/>
<dbReference type="RefSeq" id="XP_012214176.1">
    <property type="nucleotide sequence ID" value="XM_012358753.1"/>
</dbReference>
<proteinExistence type="predicted"/>
<evidence type="ECO:0000313" key="3">
    <source>
        <dbReference type="Proteomes" id="UP000001261"/>
    </source>
</evidence>